<dbReference type="Proteomes" id="UP000054560">
    <property type="component" value="Unassembled WGS sequence"/>
</dbReference>
<dbReference type="GeneID" id="25915820"/>
<name>A0A0L0F5Z2_9EUKA</name>
<protein>
    <submittedName>
        <fullName evidence="1">Uncharacterized protein</fullName>
    </submittedName>
</protein>
<reference evidence="1 2" key="1">
    <citation type="submission" date="2011-02" db="EMBL/GenBank/DDBJ databases">
        <title>The Genome Sequence of Sphaeroforma arctica JP610.</title>
        <authorList>
            <consortium name="The Broad Institute Genome Sequencing Platform"/>
            <person name="Russ C."/>
            <person name="Cuomo C."/>
            <person name="Young S.K."/>
            <person name="Zeng Q."/>
            <person name="Gargeya S."/>
            <person name="Alvarado L."/>
            <person name="Berlin A."/>
            <person name="Chapman S.B."/>
            <person name="Chen Z."/>
            <person name="Freedman E."/>
            <person name="Gellesch M."/>
            <person name="Goldberg J."/>
            <person name="Griggs A."/>
            <person name="Gujja S."/>
            <person name="Heilman E."/>
            <person name="Heiman D."/>
            <person name="Howarth C."/>
            <person name="Mehta T."/>
            <person name="Neiman D."/>
            <person name="Pearson M."/>
            <person name="Roberts A."/>
            <person name="Saif S."/>
            <person name="Shea T."/>
            <person name="Shenoy N."/>
            <person name="Sisk P."/>
            <person name="Stolte C."/>
            <person name="Sykes S."/>
            <person name="White J."/>
            <person name="Yandava C."/>
            <person name="Burger G."/>
            <person name="Gray M.W."/>
            <person name="Holland P.W.H."/>
            <person name="King N."/>
            <person name="Lang F.B.F."/>
            <person name="Roger A.J."/>
            <person name="Ruiz-Trillo I."/>
            <person name="Haas B."/>
            <person name="Nusbaum C."/>
            <person name="Birren B."/>
        </authorList>
    </citation>
    <scope>NUCLEOTIDE SEQUENCE [LARGE SCALE GENOMIC DNA]</scope>
    <source>
        <strain evidence="1 2">JP610</strain>
    </source>
</reference>
<gene>
    <name evidence="1" type="ORF">SARC_15316</name>
</gene>
<organism evidence="1 2">
    <name type="scientific">Sphaeroforma arctica JP610</name>
    <dbReference type="NCBI Taxonomy" id="667725"/>
    <lineage>
        <taxon>Eukaryota</taxon>
        <taxon>Ichthyosporea</taxon>
        <taxon>Ichthyophonida</taxon>
        <taxon>Sphaeroforma</taxon>
    </lineage>
</organism>
<evidence type="ECO:0000313" key="2">
    <source>
        <dbReference type="Proteomes" id="UP000054560"/>
    </source>
</evidence>
<dbReference type="AlphaFoldDB" id="A0A0L0F5Z2"/>
<proteinExistence type="predicted"/>
<evidence type="ECO:0000313" key="1">
    <source>
        <dbReference type="EMBL" id="KNC72130.1"/>
    </source>
</evidence>
<dbReference type="RefSeq" id="XP_014146032.1">
    <property type="nucleotide sequence ID" value="XM_014290557.1"/>
</dbReference>
<accession>A0A0L0F5Z2</accession>
<dbReference type="EMBL" id="KQ247530">
    <property type="protein sequence ID" value="KNC72130.1"/>
    <property type="molecule type" value="Genomic_DNA"/>
</dbReference>
<feature type="non-terminal residue" evidence="1">
    <location>
        <position position="53"/>
    </location>
</feature>
<feature type="non-terminal residue" evidence="1">
    <location>
        <position position="1"/>
    </location>
</feature>
<sequence>EQPRLASNRQAGEWCILRCDNCAMDIYAAEDAHLPKDKRGLGSGQMLVSMTLT</sequence>
<keyword evidence="2" id="KW-1185">Reference proteome</keyword>